<evidence type="ECO:0000313" key="3">
    <source>
        <dbReference type="Proteomes" id="UP000053676"/>
    </source>
</evidence>
<evidence type="ECO:0000313" key="2">
    <source>
        <dbReference type="EMBL" id="ETN86035.1"/>
    </source>
</evidence>
<keyword evidence="3" id="KW-1185">Reference proteome</keyword>
<dbReference type="KEGG" id="nai:NECAME_06110"/>
<keyword evidence="1" id="KW-0472">Membrane</keyword>
<dbReference type="EMBL" id="KI657613">
    <property type="protein sequence ID" value="ETN86035.1"/>
    <property type="molecule type" value="Genomic_DNA"/>
</dbReference>
<dbReference type="PANTHER" id="PTHR14918">
    <property type="entry name" value="KICSTOR COMPLEX PROTEIN SZT2"/>
    <property type="match status" value="1"/>
</dbReference>
<keyword evidence="1" id="KW-0812">Transmembrane</keyword>
<sequence>MSADIGRDPYTCEMPDAVLVCQEMQVAIETQRFGFDPVGTCPEILLRLNHGVSKELFLPCTEEGQFVPRRRVLYGTVYGEKVTLYFYNFMPFLSASLMNMVARATSWYNSRARLVREIGLHKMGISHLSPLEHLHSSSDNPYLVLVWRHSEELVDKDYPPDDLQVTAIDALPKGYSKSLFRLYRRACEGFIKGPEMINERNSDHPYLFLNRSPCLIQDQLEQMRYIRMGVRIVIAEFKKIMKDQVFKQYRGTISGLPAKRNVREQLNMTRTFSSIHDLLLDGRNTISVSQKDDVPNQRYSFKLMIIAHRVLEVYVVPICLVGVICIPTYFFSKESDLGKIKAASKLVHFVETPVLFFPKWRRNIAIVRQVRRIAELDTRKTKIPTGSQQPSTTTRQRANTLSVTSLAPTPFRIKSEIGSEDPCQAKILYLLMGDYIMYLSSLGLQLVNVTNLDRRSEERYMYTTTYPQGCKYAPYVVMHRTMKGGIVLATISFTQPYFAFKVFIWHPTNLCEAINEEESCPDAVRKIRELQQFKDLITTQCHIHSFTYDFHLRMLSKYLVGKDKVLFSPGYNTHAFLVDFLEYYGCRPPSARNCVYE</sequence>
<feature type="transmembrane region" description="Helical" evidence="1">
    <location>
        <begin position="311"/>
        <end position="331"/>
    </location>
</feature>
<proteinExistence type="predicted"/>
<dbReference type="GO" id="GO:0005777">
    <property type="term" value="C:peroxisome"/>
    <property type="evidence" value="ECO:0007669"/>
    <property type="project" value="InterPro"/>
</dbReference>
<feature type="non-terminal residue" evidence="2">
    <location>
        <position position="597"/>
    </location>
</feature>
<reference evidence="3" key="1">
    <citation type="journal article" date="2014" name="Nat. Genet.">
        <title>Genome of the human hookworm Necator americanus.</title>
        <authorList>
            <person name="Tang Y.T."/>
            <person name="Gao X."/>
            <person name="Rosa B.A."/>
            <person name="Abubucker S."/>
            <person name="Hallsworth-Pepin K."/>
            <person name="Martin J."/>
            <person name="Tyagi R."/>
            <person name="Heizer E."/>
            <person name="Zhang X."/>
            <person name="Bhonagiri-Palsikar V."/>
            <person name="Minx P."/>
            <person name="Warren W.C."/>
            <person name="Wang Q."/>
            <person name="Zhan B."/>
            <person name="Hotez P.J."/>
            <person name="Sternberg P.W."/>
            <person name="Dougall A."/>
            <person name="Gaze S.T."/>
            <person name="Mulvenna J."/>
            <person name="Sotillo J."/>
            <person name="Ranganathan S."/>
            <person name="Rabelo E.M."/>
            <person name="Wilson R.K."/>
            <person name="Felgner P.L."/>
            <person name="Bethony J."/>
            <person name="Hawdon J.M."/>
            <person name="Gasser R.B."/>
            <person name="Loukas A."/>
            <person name="Mitreva M."/>
        </authorList>
    </citation>
    <scope>NUCLEOTIDE SEQUENCE [LARGE SCALE GENOMIC DNA]</scope>
</reference>
<protein>
    <submittedName>
        <fullName evidence="2">Uncharacterized protein</fullName>
    </submittedName>
</protein>
<dbReference type="OrthoDB" id="5847756at2759"/>
<dbReference type="InterPro" id="IPR033228">
    <property type="entry name" value="SZT2"/>
</dbReference>
<keyword evidence="1" id="KW-1133">Transmembrane helix</keyword>
<accession>W2TVB0</accession>
<dbReference type="Proteomes" id="UP000053676">
    <property type="component" value="Unassembled WGS sequence"/>
</dbReference>
<gene>
    <name evidence="2" type="ORF">NECAME_06110</name>
</gene>
<evidence type="ECO:0000256" key="1">
    <source>
        <dbReference type="SAM" id="Phobius"/>
    </source>
</evidence>
<dbReference type="PANTHER" id="PTHR14918:SF3">
    <property type="entry name" value="KICSTOR COMPLEX PROTEIN SZT2"/>
    <property type="match status" value="1"/>
</dbReference>
<name>W2TVB0_NECAM</name>
<organism evidence="2 3">
    <name type="scientific">Necator americanus</name>
    <name type="common">Human hookworm</name>
    <dbReference type="NCBI Taxonomy" id="51031"/>
    <lineage>
        <taxon>Eukaryota</taxon>
        <taxon>Metazoa</taxon>
        <taxon>Ecdysozoa</taxon>
        <taxon>Nematoda</taxon>
        <taxon>Chromadorea</taxon>
        <taxon>Rhabditida</taxon>
        <taxon>Rhabditina</taxon>
        <taxon>Rhabditomorpha</taxon>
        <taxon>Strongyloidea</taxon>
        <taxon>Ancylostomatidae</taxon>
        <taxon>Bunostominae</taxon>
        <taxon>Necator</taxon>
    </lineage>
</organism>
<dbReference type="AlphaFoldDB" id="W2TVB0"/>
<dbReference type="STRING" id="51031.W2TVB0"/>